<dbReference type="OrthoDB" id="5416636at2"/>
<dbReference type="InterPro" id="IPR011005">
    <property type="entry name" value="Dihydropteroate_synth-like_sf"/>
</dbReference>
<evidence type="ECO:0000259" key="1">
    <source>
        <dbReference type="PROSITE" id="PS50972"/>
    </source>
</evidence>
<feature type="domain" description="Pterin-binding" evidence="1">
    <location>
        <begin position="1"/>
        <end position="260"/>
    </location>
</feature>
<dbReference type="STRING" id="1121391.SAMN02745206_03645"/>
<dbReference type="AlphaFoldDB" id="A0A1M5IPG9"/>
<dbReference type="Pfam" id="PF00809">
    <property type="entry name" value="Pterin_bind"/>
    <property type="match status" value="1"/>
</dbReference>
<dbReference type="RefSeq" id="WP_073042072.1">
    <property type="nucleotide sequence ID" value="NZ_FQVB01000059.1"/>
</dbReference>
<dbReference type="GO" id="GO:0042558">
    <property type="term" value="P:pteridine-containing compound metabolic process"/>
    <property type="evidence" value="ECO:0007669"/>
    <property type="project" value="InterPro"/>
</dbReference>
<organism evidence="2 3">
    <name type="scientific">Desulfacinum infernum DSM 9756</name>
    <dbReference type="NCBI Taxonomy" id="1121391"/>
    <lineage>
        <taxon>Bacteria</taxon>
        <taxon>Pseudomonadati</taxon>
        <taxon>Thermodesulfobacteriota</taxon>
        <taxon>Syntrophobacteria</taxon>
        <taxon>Syntrophobacterales</taxon>
        <taxon>Syntrophobacteraceae</taxon>
        <taxon>Desulfacinum</taxon>
    </lineage>
</organism>
<keyword evidence="2" id="KW-0808">Transferase</keyword>
<sequence length="260" mass="28466">MLFAADNIHPLNPDVAAAMDKLDPEPIRHRARRLRDAGVQWIDVNPGHLPRSKEDRMTFLVETIQEAVSLPLILDSPNPRVLRRGLESCRETPILNGLTREPRKLGEILPLAVEHRTPLVVLLLDEKSFSPPTVEEKAALAVELHGRAVEAGIPHEHLIFDPLVPNMAWPDAPARIAHTIETVRLLSRGDLLGRTARTLVGLSNLRSGLRKSMGPELECALLGALGQAGLHAVLADALNGRLVRAWKFLEGLGASSRKGV</sequence>
<dbReference type="InterPro" id="IPR000489">
    <property type="entry name" value="Pterin-binding_dom"/>
</dbReference>
<dbReference type="GO" id="GO:0008168">
    <property type="term" value="F:methyltransferase activity"/>
    <property type="evidence" value="ECO:0007669"/>
    <property type="project" value="UniProtKB-KW"/>
</dbReference>
<accession>A0A1M5IPG9</accession>
<dbReference type="SUPFAM" id="SSF51717">
    <property type="entry name" value="Dihydropteroate synthetase-like"/>
    <property type="match status" value="1"/>
</dbReference>
<dbReference type="Proteomes" id="UP000184076">
    <property type="component" value="Unassembled WGS sequence"/>
</dbReference>
<protein>
    <submittedName>
        <fullName evidence="2">5-methyltetrahydrofolate corrinoid/iron sulfur protein methyltransferase</fullName>
    </submittedName>
</protein>
<gene>
    <name evidence="2" type="ORF">SAMN02745206_03645</name>
</gene>
<keyword evidence="3" id="KW-1185">Reference proteome</keyword>
<evidence type="ECO:0000313" key="2">
    <source>
        <dbReference type="EMBL" id="SHG30202.1"/>
    </source>
</evidence>
<dbReference type="PROSITE" id="PS50972">
    <property type="entry name" value="PTERIN_BINDING"/>
    <property type="match status" value="1"/>
</dbReference>
<reference evidence="3" key="1">
    <citation type="submission" date="2016-11" db="EMBL/GenBank/DDBJ databases">
        <authorList>
            <person name="Varghese N."/>
            <person name="Submissions S."/>
        </authorList>
    </citation>
    <scope>NUCLEOTIDE SEQUENCE [LARGE SCALE GENOMIC DNA]</scope>
    <source>
        <strain evidence="3">DSM 9756</strain>
    </source>
</reference>
<name>A0A1M5IPG9_9BACT</name>
<evidence type="ECO:0000313" key="3">
    <source>
        <dbReference type="Proteomes" id="UP000184076"/>
    </source>
</evidence>
<dbReference type="GO" id="GO:0032259">
    <property type="term" value="P:methylation"/>
    <property type="evidence" value="ECO:0007669"/>
    <property type="project" value="UniProtKB-KW"/>
</dbReference>
<proteinExistence type="predicted"/>
<dbReference type="EMBL" id="FQVB01000059">
    <property type="protein sequence ID" value="SHG30202.1"/>
    <property type="molecule type" value="Genomic_DNA"/>
</dbReference>
<keyword evidence="2" id="KW-0489">Methyltransferase</keyword>
<dbReference type="Gene3D" id="3.20.20.20">
    <property type="entry name" value="Dihydropteroate synthase-like"/>
    <property type="match status" value="1"/>
</dbReference>